<gene>
    <name evidence="2" type="ORF">QNH24_22930</name>
</gene>
<reference evidence="2" key="1">
    <citation type="submission" date="2023-05" db="EMBL/GenBank/DDBJ databases">
        <title>Comparative genomics of Bacillaceae isolates and their secondary metabolite potential.</title>
        <authorList>
            <person name="Song L."/>
            <person name="Nielsen L.J."/>
            <person name="Mohite O."/>
            <person name="Xu X."/>
            <person name="Weber T."/>
            <person name="Kovacs A.T."/>
        </authorList>
    </citation>
    <scope>NUCLEOTIDE SEQUENCE</scope>
    <source>
        <strain evidence="2">LY1</strain>
    </source>
</reference>
<feature type="compositionally biased region" description="Low complexity" evidence="1">
    <location>
        <begin position="111"/>
        <end position="129"/>
    </location>
</feature>
<organism evidence="2 3">
    <name type="scientific">Lysinibacillus pakistanensis</name>
    <dbReference type="NCBI Taxonomy" id="759811"/>
    <lineage>
        <taxon>Bacteria</taxon>
        <taxon>Bacillati</taxon>
        <taxon>Bacillota</taxon>
        <taxon>Bacilli</taxon>
        <taxon>Bacillales</taxon>
        <taxon>Bacillaceae</taxon>
        <taxon>Lysinibacillus</taxon>
    </lineage>
</organism>
<dbReference type="RefSeq" id="WP_283869696.1">
    <property type="nucleotide sequence ID" value="NZ_CP126101.1"/>
</dbReference>
<evidence type="ECO:0000313" key="3">
    <source>
        <dbReference type="Proteomes" id="UP001178322"/>
    </source>
</evidence>
<dbReference type="Proteomes" id="UP001178322">
    <property type="component" value="Chromosome"/>
</dbReference>
<accession>A0AAX3WTI8</accession>
<proteinExistence type="predicted"/>
<feature type="region of interest" description="Disordered" evidence="1">
    <location>
        <begin position="75"/>
        <end position="152"/>
    </location>
</feature>
<evidence type="ECO:0000313" key="2">
    <source>
        <dbReference type="EMBL" id="WHY51096.1"/>
    </source>
</evidence>
<dbReference type="AlphaFoldDB" id="A0AAX3WTI8"/>
<dbReference type="EMBL" id="CP126101">
    <property type="protein sequence ID" value="WHY51096.1"/>
    <property type="molecule type" value="Genomic_DNA"/>
</dbReference>
<sequence>MMQQANLSEKNAFCRFAMGTGMTAFGIARASRNPNCTGGRLMIALGAMKMAEGIFKYCPTKALLSSNMQNAVNSSMQSMLGGQNSMSSNQSMTSNQSMSSEQIGKLMKDFSSAISGNSSGSSATASKQSDASTSNQNSSDSKNSTTKAQNPS</sequence>
<protein>
    <submittedName>
        <fullName evidence="2">DUF2892 domain-containing protein</fullName>
    </submittedName>
</protein>
<name>A0AAX3WTI8_9BACI</name>
<feature type="compositionally biased region" description="Low complexity" evidence="1">
    <location>
        <begin position="83"/>
        <end position="100"/>
    </location>
</feature>
<feature type="compositionally biased region" description="Polar residues" evidence="1">
    <location>
        <begin position="130"/>
        <end position="152"/>
    </location>
</feature>
<evidence type="ECO:0000256" key="1">
    <source>
        <dbReference type="SAM" id="MobiDB-lite"/>
    </source>
</evidence>